<dbReference type="RefSeq" id="WP_146537116.1">
    <property type="nucleotide sequence ID" value="NZ_SJPX01000006.1"/>
</dbReference>
<dbReference type="GO" id="GO:0070291">
    <property type="term" value="P:N-acylethanolamine metabolic process"/>
    <property type="evidence" value="ECO:0007669"/>
    <property type="project" value="TreeGrafter"/>
</dbReference>
<protein>
    <submittedName>
        <fullName evidence="3">Putative glycerophosphoryl diester phosphodiesterase 1</fullName>
        <ecNumber evidence="3">3.1.4.46</ecNumber>
    </submittedName>
</protein>
<proteinExistence type="predicted"/>
<dbReference type="PANTHER" id="PTHR46320">
    <property type="entry name" value="GLYCEROPHOSPHODIESTER PHOSPHODIESTERASE 1"/>
    <property type="match status" value="1"/>
</dbReference>
<dbReference type="AlphaFoldDB" id="A0A5C6EDB4"/>
<keyword evidence="4" id="KW-1185">Reference proteome</keyword>
<dbReference type="GO" id="GO:0006580">
    <property type="term" value="P:ethanolamine metabolic process"/>
    <property type="evidence" value="ECO:0007669"/>
    <property type="project" value="TreeGrafter"/>
</dbReference>
<dbReference type="EC" id="3.1.4.46" evidence="3"/>
<dbReference type="Gene3D" id="3.20.20.190">
    <property type="entry name" value="Phosphatidylinositol (PI) phosphodiesterase"/>
    <property type="match status" value="1"/>
</dbReference>
<dbReference type="PANTHER" id="PTHR46320:SF1">
    <property type="entry name" value="GLYCEROPHOSPHODIESTER PHOSPHODIESTERASE 1"/>
    <property type="match status" value="1"/>
</dbReference>
<name>A0A5C6EDB4_9BACT</name>
<dbReference type="EMBL" id="SJPX01000006">
    <property type="protein sequence ID" value="TWU46620.1"/>
    <property type="molecule type" value="Genomic_DNA"/>
</dbReference>
<comment type="caution">
    <text evidence="3">The sequence shown here is derived from an EMBL/GenBank/DDBJ whole genome shotgun (WGS) entry which is preliminary data.</text>
</comment>
<evidence type="ECO:0000256" key="1">
    <source>
        <dbReference type="SAM" id="SignalP"/>
    </source>
</evidence>
<gene>
    <name evidence="3" type="primary">glpQ1_2</name>
    <name evidence="3" type="ORF">Poly59_55930</name>
</gene>
<evidence type="ECO:0000313" key="4">
    <source>
        <dbReference type="Proteomes" id="UP000317977"/>
    </source>
</evidence>
<evidence type="ECO:0000259" key="2">
    <source>
        <dbReference type="PROSITE" id="PS51704"/>
    </source>
</evidence>
<organism evidence="3 4">
    <name type="scientific">Rubripirellula reticaptiva</name>
    <dbReference type="NCBI Taxonomy" id="2528013"/>
    <lineage>
        <taxon>Bacteria</taxon>
        <taxon>Pseudomonadati</taxon>
        <taxon>Planctomycetota</taxon>
        <taxon>Planctomycetia</taxon>
        <taxon>Pirellulales</taxon>
        <taxon>Pirellulaceae</taxon>
        <taxon>Rubripirellula</taxon>
    </lineage>
</organism>
<dbReference type="Pfam" id="PF03009">
    <property type="entry name" value="GDPD"/>
    <property type="match status" value="1"/>
</dbReference>
<reference evidence="3 4" key="1">
    <citation type="submission" date="2019-02" db="EMBL/GenBank/DDBJ databases">
        <title>Deep-cultivation of Planctomycetes and their phenomic and genomic characterization uncovers novel biology.</title>
        <authorList>
            <person name="Wiegand S."/>
            <person name="Jogler M."/>
            <person name="Boedeker C."/>
            <person name="Pinto D."/>
            <person name="Vollmers J."/>
            <person name="Rivas-Marin E."/>
            <person name="Kohn T."/>
            <person name="Peeters S.H."/>
            <person name="Heuer A."/>
            <person name="Rast P."/>
            <person name="Oberbeckmann S."/>
            <person name="Bunk B."/>
            <person name="Jeske O."/>
            <person name="Meyerdierks A."/>
            <person name="Storesund J.E."/>
            <person name="Kallscheuer N."/>
            <person name="Luecker S."/>
            <person name="Lage O.M."/>
            <person name="Pohl T."/>
            <person name="Merkel B.J."/>
            <person name="Hornburger P."/>
            <person name="Mueller R.-W."/>
            <person name="Bruemmer F."/>
            <person name="Labrenz M."/>
            <person name="Spormann A.M."/>
            <person name="Op Den Camp H."/>
            <person name="Overmann J."/>
            <person name="Amann R."/>
            <person name="Jetten M.S.M."/>
            <person name="Mascher T."/>
            <person name="Medema M.H."/>
            <person name="Devos D.P."/>
            <person name="Kaster A.-K."/>
            <person name="Ovreas L."/>
            <person name="Rohde M."/>
            <person name="Galperin M.Y."/>
            <person name="Jogler C."/>
        </authorList>
    </citation>
    <scope>NUCLEOTIDE SEQUENCE [LARGE SCALE GENOMIC DNA]</scope>
    <source>
        <strain evidence="3 4">Poly59</strain>
    </source>
</reference>
<feature type="chain" id="PRO_5022852620" evidence="1">
    <location>
        <begin position="34"/>
        <end position="320"/>
    </location>
</feature>
<dbReference type="SUPFAM" id="SSF51695">
    <property type="entry name" value="PLC-like phosphodiesterases"/>
    <property type="match status" value="1"/>
</dbReference>
<accession>A0A5C6EDB4</accession>
<dbReference type="GO" id="GO:0005886">
    <property type="term" value="C:plasma membrane"/>
    <property type="evidence" value="ECO:0007669"/>
    <property type="project" value="TreeGrafter"/>
</dbReference>
<dbReference type="InterPro" id="IPR030395">
    <property type="entry name" value="GP_PDE_dom"/>
</dbReference>
<sequence precursor="true">MKKTRPTTPQFASSAVFAIAALLSLQLATPGFAENPMPQDAGAQVSEVEVNATGSPATAVQINGVQIAAHRGGYETDKADNAPENSIANIRNCQIKGYELYETDIQRTQDGHFVIVHDPTIDRETTGSGAASKMSLEELKTLHKKFRDGTVSEHRVATLDEFLVEGKDRVLFKADLKPGVNQYFKEIMELVARRQAFSGIVFRVPYRDADLFDAYQTNGLPFSRDLLMFMVSNKNQVDDVKQRFNPTMVQVNVSKNDPANPQTLELIRYATSKGFLVETHAEGTEQDWRQLIQAGVRIFHTNKPAKMKAFLRQMEVENAD</sequence>
<dbReference type="OrthoDB" id="238714at2"/>
<dbReference type="CDD" id="cd08566">
    <property type="entry name" value="GDPD_AtGDE_like"/>
    <property type="match status" value="1"/>
</dbReference>
<keyword evidence="3" id="KW-0378">Hydrolase</keyword>
<dbReference type="Proteomes" id="UP000317977">
    <property type="component" value="Unassembled WGS sequence"/>
</dbReference>
<dbReference type="GO" id="GO:0008889">
    <property type="term" value="F:glycerophosphodiester phosphodiesterase activity"/>
    <property type="evidence" value="ECO:0007669"/>
    <property type="project" value="UniProtKB-EC"/>
</dbReference>
<keyword evidence="1" id="KW-0732">Signal</keyword>
<dbReference type="GO" id="GO:0006644">
    <property type="term" value="P:phospholipid metabolic process"/>
    <property type="evidence" value="ECO:0007669"/>
    <property type="project" value="TreeGrafter"/>
</dbReference>
<feature type="domain" description="GP-PDE" evidence="2">
    <location>
        <begin position="65"/>
        <end position="311"/>
    </location>
</feature>
<evidence type="ECO:0000313" key="3">
    <source>
        <dbReference type="EMBL" id="TWU46620.1"/>
    </source>
</evidence>
<feature type="signal peptide" evidence="1">
    <location>
        <begin position="1"/>
        <end position="33"/>
    </location>
</feature>
<dbReference type="PROSITE" id="PS51704">
    <property type="entry name" value="GP_PDE"/>
    <property type="match status" value="1"/>
</dbReference>
<dbReference type="InterPro" id="IPR017946">
    <property type="entry name" value="PLC-like_Pdiesterase_TIM-brl"/>
</dbReference>